<evidence type="ECO:0000313" key="1">
    <source>
        <dbReference type="EMBL" id="TLU70757.1"/>
    </source>
</evidence>
<accession>A0A5R9J2P5</accession>
<protein>
    <submittedName>
        <fullName evidence="1">Uncharacterized protein</fullName>
    </submittedName>
</protein>
<name>A0A5R9J2P5_9PROT</name>
<dbReference type="EMBL" id="VCDI01000011">
    <property type="protein sequence ID" value="TLU70757.1"/>
    <property type="molecule type" value="Genomic_DNA"/>
</dbReference>
<organism evidence="1 2">
    <name type="scientific">Lichenicoccus roseus</name>
    <dbReference type="NCBI Taxonomy" id="2683649"/>
    <lineage>
        <taxon>Bacteria</taxon>
        <taxon>Pseudomonadati</taxon>
        <taxon>Pseudomonadota</taxon>
        <taxon>Alphaproteobacteria</taxon>
        <taxon>Acetobacterales</taxon>
        <taxon>Acetobacteraceae</taxon>
        <taxon>Lichenicoccus</taxon>
    </lineage>
</organism>
<evidence type="ECO:0000313" key="2">
    <source>
        <dbReference type="Proteomes" id="UP000305654"/>
    </source>
</evidence>
<sequence>MPVYRLYPLGPFGTITGPATDYYCDDDQAALALEEKLRAQGQDFEVWRAAVKVGNSGHASMEAALGISSGSSTAAVWLLPIGAPVATEPEVRWGRRELM</sequence>
<proteinExistence type="predicted"/>
<keyword evidence="2" id="KW-1185">Reference proteome</keyword>
<dbReference type="RefSeq" id="WP_138327917.1">
    <property type="nucleotide sequence ID" value="NZ_VCDI01000011.1"/>
</dbReference>
<dbReference type="Proteomes" id="UP000305654">
    <property type="component" value="Unassembled WGS sequence"/>
</dbReference>
<reference evidence="1 2" key="1">
    <citation type="submission" date="2019-05" db="EMBL/GenBank/DDBJ databases">
        <authorList>
            <person name="Pankratov T."/>
            <person name="Grouzdev D."/>
        </authorList>
    </citation>
    <scope>NUCLEOTIDE SEQUENCE [LARGE SCALE GENOMIC DNA]</scope>
    <source>
        <strain evidence="1 2">KEBCLARHB70R</strain>
    </source>
</reference>
<comment type="caution">
    <text evidence="1">The sequence shown here is derived from an EMBL/GenBank/DDBJ whole genome shotgun (WGS) entry which is preliminary data.</text>
</comment>
<gene>
    <name evidence="1" type="ORF">FE263_20560</name>
</gene>
<dbReference type="AlphaFoldDB" id="A0A5R9J2P5"/>